<dbReference type="Proteomes" id="UP000053593">
    <property type="component" value="Unassembled WGS sequence"/>
</dbReference>
<evidence type="ECO:0000313" key="3">
    <source>
        <dbReference type="Proteomes" id="UP000053593"/>
    </source>
</evidence>
<name>A0A0D0B7M0_9AGAR</name>
<dbReference type="AlphaFoldDB" id="A0A0D0B7M0"/>
<feature type="region of interest" description="Disordered" evidence="1">
    <location>
        <begin position="30"/>
        <end position="90"/>
    </location>
</feature>
<accession>A0A0D0B7M0</accession>
<keyword evidence="3" id="KW-1185">Reference proteome</keyword>
<evidence type="ECO:0000313" key="2">
    <source>
        <dbReference type="EMBL" id="KIK59470.1"/>
    </source>
</evidence>
<dbReference type="HOGENOM" id="CLU_2441086_0_0_1"/>
<gene>
    <name evidence="2" type="ORF">GYMLUDRAFT_245156</name>
</gene>
<protein>
    <submittedName>
        <fullName evidence="2">Uncharacterized protein</fullName>
    </submittedName>
</protein>
<sequence length="90" mass="10233">MRVEHNVNTLGLWEEVRQLESMMDDASGELKKLDETFGSKSTRSRTDKTTADTSYGSLNVEVDDGVSDKDNVKFSVPFKEEQDEKEKKSK</sequence>
<feature type="compositionally biased region" description="Basic and acidic residues" evidence="1">
    <location>
        <begin position="66"/>
        <end position="90"/>
    </location>
</feature>
<dbReference type="EMBL" id="KN834779">
    <property type="protein sequence ID" value="KIK59470.1"/>
    <property type="molecule type" value="Genomic_DNA"/>
</dbReference>
<reference evidence="2 3" key="1">
    <citation type="submission" date="2014-04" db="EMBL/GenBank/DDBJ databases">
        <title>Evolutionary Origins and Diversification of the Mycorrhizal Mutualists.</title>
        <authorList>
            <consortium name="DOE Joint Genome Institute"/>
            <consortium name="Mycorrhizal Genomics Consortium"/>
            <person name="Kohler A."/>
            <person name="Kuo A."/>
            <person name="Nagy L.G."/>
            <person name="Floudas D."/>
            <person name="Copeland A."/>
            <person name="Barry K.W."/>
            <person name="Cichocki N."/>
            <person name="Veneault-Fourrey C."/>
            <person name="LaButti K."/>
            <person name="Lindquist E.A."/>
            <person name="Lipzen A."/>
            <person name="Lundell T."/>
            <person name="Morin E."/>
            <person name="Murat C."/>
            <person name="Riley R."/>
            <person name="Ohm R."/>
            <person name="Sun H."/>
            <person name="Tunlid A."/>
            <person name="Henrissat B."/>
            <person name="Grigoriev I.V."/>
            <person name="Hibbett D.S."/>
            <person name="Martin F."/>
        </authorList>
    </citation>
    <scope>NUCLEOTIDE SEQUENCE [LARGE SCALE GENOMIC DNA]</scope>
    <source>
        <strain evidence="2 3">FD-317 M1</strain>
    </source>
</reference>
<proteinExistence type="predicted"/>
<organism evidence="2 3">
    <name type="scientific">Collybiopsis luxurians FD-317 M1</name>
    <dbReference type="NCBI Taxonomy" id="944289"/>
    <lineage>
        <taxon>Eukaryota</taxon>
        <taxon>Fungi</taxon>
        <taxon>Dikarya</taxon>
        <taxon>Basidiomycota</taxon>
        <taxon>Agaricomycotina</taxon>
        <taxon>Agaricomycetes</taxon>
        <taxon>Agaricomycetidae</taxon>
        <taxon>Agaricales</taxon>
        <taxon>Marasmiineae</taxon>
        <taxon>Omphalotaceae</taxon>
        <taxon>Collybiopsis</taxon>
        <taxon>Collybiopsis luxurians</taxon>
    </lineage>
</organism>
<evidence type="ECO:0000256" key="1">
    <source>
        <dbReference type="SAM" id="MobiDB-lite"/>
    </source>
</evidence>